<dbReference type="PANTHER" id="PTHR33571">
    <property type="entry name" value="SSL8005 PROTEIN"/>
    <property type="match status" value="1"/>
</dbReference>
<dbReference type="PANTHER" id="PTHR33571:SF12">
    <property type="entry name" value="BSL3053 PROTEIN"/>
    <property type="match status" value="1"/>
</dbReference>
<evidence type="ECO:0000256" key="4">
    <source>
        <dbReference type="ARBA" id="ARBA00022695"/>
    </source>
</evidence>
<dbReference type="InterPro" id="IPR002934">
    <property type="entry name" value="Polymerase_NTP_transf_dom"/>
</dbReference>
<keyword evidence="12" id="KW-1185">Reference proteome</keyword>
<proteinExistence type="inferred from homology"/>
<dbReference type="InterPro" id="IPR052038">
    <property type="entry name" value="Type-VII_TA_antitoxin"/>
</dbReference>
<keyword evidence="6" id="KW-0547">Nucleotide-binding</keyword>
<evidence type="ECO:0000256" key="9">
    <source>
        <dbReference type="ARBA" id="ARBA00038276"/>
    </source>
</evidence>
<name>A0ABU7M8J0_9ACTN</name>
<reference evidence="11 12" key="1">
    <citation type="submission" date="2024-01" db="EMBL/GenBank/DDBJ databases">
        <title>Draft genome sequence of Gordonia sp. LSe1-13.</title>
        <authorList>
            <person name="Suphannarot A."/>
            <person name="Mingma R."/>
        </authorList>
    </citation>
    <scope>NUCLEOTIDE SEQUENCE [LARGE SCALE GENOMIC DNA]</scope>
    <source>
        <strain evidence="11 12">LSe1-13</strain>
    </source>
</reference>
<dbReference type="Gene3D" id="3.30.460.10">
    <property type="entry name" value="Beta Polymerase, domain 2"/>
    <property type="match status" value="1"/>
</dbReference>
<evidence type="ECO:0000256" key="3">
    <source>
        <dbReference type="ARBA" id="ARBA00022679"/>
    </source>
</evidence>
<evidence type="ECO:0000256" key="6">
    <source>
        <dbReference type="ARBA" id="ARBA00022741"/>
    </source>
</evidence>
<evidence type="ECO:0000256" key="5">
    <source>
        <dbReference type="ARBA" id="ARBA00022723"/>
    </source>
</evidence>
<evidence type="ECO:0000256" key="8">
    <source>
        <dbReference type="ARBA" id="ARBA00022842"/>
    </source>
</evidence>
<dbReference type="Proteomes" id="UP001347146">
    <property type="component" value="Unassembled WGS sequence"/>
</dbReference>
<feature type="domain" description="Polymerase nucleotidyl transferase" evidence="10">
    <location>
        <begin position="12"/>
        <end position="93"/>
    </location>
</feature>
<evidence type="ECO:0000313" key="12">
    <source>
        <dbReference type="Proteomes" id="UP001347146"/>
    </source>
</evidence>
<keyword evidence="2" id="KW-1277">Toxin-antitoxin system</keyword>
<evidence type="ECO:0000256" key="1">
    <source>
        <dbReference type="ARBA" id="ARBA00001946"/>
    </source>
</evidence>
<keyword evidence="5" id="KW-0479">Metal-binding</keyword>
<accession>A0ABU7M8J0</accession>
<comment type="similarity">
    <text evidence="9">Belongs to the MntA antitoxin family.</text>
</comment>
<sequence>MTTAIPLDSEAIAGVCARYGVERLRVFGSILTDSFHPTRSDVDFLVDFKADRDNVFHDYFDLKAALEEIVGRGVDLVMANAVTNPYVAESIFSTAEDVYAA</sequence>
<comment type="cofactor">
    <cofactor evidence="1">
        <name>Mg(2+)</name>
        <dbReference type="ChEBI" id="CHEBI:18420"/>
    </cofactor>
</comment>
<evidence type="ECO:0000256" key="2">
    <source>
        <dbReference type="ARBA" id="ARBA00022649"/>
    </source>
</evidence>
<keyword evidence="3" id="KW-0808">Transferase</keyword>
<organism evidence="11 12">
    <name type="scientific">Gordonia sesuvii</name>
    <dbReference type="NCBI Taxonomy" id="3116777"/>
    <lineage>
        <taxon>Bacteria</taxon>
        <taxon>Bacillati</taxon>
        <taxon>Actinomycetota</taxon>
        <taxon>Actinomycetes</taxon>
        <taxon>Mycobacteriales</taxon>
        <taxon>Gordoniaceae</taxon>
        <taxon>Gordonia</taxon>
    </lineage>
</organism>
<keyword evidence="8" id="KW-0460">Magnesium</keyword>
<dbReference type="InterPro" id="IPR043519">
    <property type="entry name" value="NT_sf"/>
</dbReference>
<protein>
    <submittedName>
        <fullName evidence="11">Nucleotidyltransferase domain-containing protein</fullName>
    </submittedName>
</protein>
<keyword evidence="4" id="KW-0548">Nucleotidyltransferase</keyword>
<comment type="caution">
    <text evidence="11">The sequence shown here is derived from an EMBL/GenBank/DDBJ whole genome shotgun (WGS) entry which is preliminary data.</text>
</comment>
<evidence type="ECO:0000313" key="11">
    <source>
        <dbReference type="EMBL" id="MEE3849118.1"/>
    </source>
</evidence>
<keyword evidence="7" id="KW-0067">ATP-binding</keyword>
<evidence type="ECO:0000256" key="7">
    <source>
        <dbReference type="ARBA" id="ARBA00022840"/>
    </source>
</evidence>
<gene>
    <name evidence="11" type="ORF">VZC37_02155</name>
</gene>
<dbReference type="SUPFAM" id="SSF81301">
    <property type="entry name" value="Nucleotidyltransferase"/>
    <property type="match status" value="1"/>
</dbReference>
<dbReference type="EMBL" id="JAZDUF010000001">
    <property type="protein sequence ID" value="MEE3849118.1"/>
    <property type="molecule type" value="Genomic_DNA"/>
</dbReference>
<evidence type="ECO:0000259" key="10">
    <source>
        <dbReference type="Pfam" id="PF01909"/>
    </source>
</evidence>
<dbReference type="RefSeq" id="WP_330430772.1">
    <property type="nucleotide sequence ID" value="NZ_JAZDUF010000001.1"/>
</dbReference>
<dbReference type="Pfam" id="PF01909">
    <property type="entry name" value="NTP_transf_2"/>
    <property type="match status" value="1"/>
</dbReference>